<evidence type="ECO:0000313" key="13">
    <source>
        <dbReference type="EMBL" id="MFC4656088.1"/>
    </source>
</evidence>
<dbReference type="PRINTS" id="PR00864">
    <property type="entry name" value="PREPILNPTASE"/>
</dbReference>
<keyword evidence="9" id="KW-0489">Methyltransferase</keyword>
<evidence type="ECO:0000256" key="2">
    <source>
        <dbReference type="ARBA" id="ARBA00005801"/>
    </source>
</evidence>
<evidence type="ECO:0000256" key="9">
    <source>
        <dbReference type="RuleBase" id="RU003794"/>
    </source>
</evidence>
<comment type="similarity">
    <text evidence="2 8">Belongs to the peptidase A24 family.</text>
</comment>
<feature type="transmembrane region" description="Helical" evidence="10">
    <location>
        <begin position="184"/>
        <end position="204"/>
    </location>
</feature>
<evidence type="ECO:0000259" key="11">
    <source>
        <dbReference type="Pfam" id="PF01478"/>
    </source>
</evidence>
<dbReference type="EC" id="3.4.23.43" evidence="9"/>
<evidence type="ECO:0000259" key="12">
    <source>
        <dbReference type="Pfam" id="PF06750"/>
    </source>
</evidence>
<dbReference type="InterPro" id="IPR014032">
    <property type="entry name" value="Peptidase_A24A_bac"/>
</dbReference>
<evidence type="ECO:0000256" key="3">
    <source>
        <dbReference type="ARBA" id="ARBA00022475"/>
    </source>
</evidence>
<comment type="subcellular location">
    <subcellularLocation>
        <location evidence="1">Cell inner membrane</location>
        <topology evidence="1">Multi-pass membrane protein</topology>
    </subcellularLocation>
    <subcellularLocation>
        <location evidence="9">Cell membrane</location>
        <topology evidence="9">Multi-pass membrane protein</topology>
    </subcellularLocation>
</comment>
<evidence type="ECO:0000256" key="6">
    <source>
        <dbReference type="ARBA" id="ARBA00022989"/>
    </source>
</evidence>
<evidence type="ECO:0000256" key="1">
    <source>
        <dbReference type="ARBA" id="ARBA00004429"/>
    </source>
</evidence>
<feature type="domain" description="Prepilin peptidase A24 N-terminal" evidence="12">
    <location>
        <begin position="20"/>
        <end position="126"/>
    </location>
</feature>
<evidence type="ECO:0000256" key="5">
    <source>
        <dbReference type="ARBA" id="ARBA00022692"/>
    </source>
</evidence>
<protein>
    <recommendedName>
        <fullName evidence="9">Prepilin leader peptidase/N-methyltransferase</fullName>
        <ecNumber evidence="9">2.1.1.-</ecNumber>
        <ecNumber evidence="9">3.4.23.43</ecNumber>
    </recommendedName>
</protein>
<feature type="transmembrane region" description="Helical" evidence="10">
    <location>
        <begin position="216"/>
        <end position="249"/>
    </location>
</feature>
<dbReference type="Proteomes" id="UP001595962">
    <property type="component" value="Unassembled WGS sequence"/>
</dbReference>
<dbReference type="PANTHER" id="PTHR30487:SF0">
    <property type="entry name" value="PREPILIN LEADER PEPTIDASE_N-METHYLTRANSFERASE-RELATED"/>
    <property type="match status" value="1"/>
</dbReference>
<feature type="transmembrane region" description="Helical" evidence="10">
    <location>
        <begin position="162"/>
        <end position="178"/>
    </location>
</feature>
<feature type="domain" description="Prepilin type IV endopeptidase peptidase" evidence="11">
    <location>
        <begin position="136"/>
        <end position="244"/>
    </location>
</feature>
<keyword evidence="9" id="KW-0808">Transferase</keyword>
<evidence type="ECO:0000256" key="7">
    <source>
        <dbReference type="ARBA" id="ARBA00023136"/>
    </source>
</evidence>
<accession>A0ABV9JPA9</accession>
<comment type="caution">
    <text evidence="13">The sequence shown here is derived from an EMBL/GenBank/DDBJ whole genome shotgun (WGS) entry which is preliminary data.</text>
</comment>
<dbReference type="InterPro" id="IPR050882">
    <property type="entry name" value="Prepilin_peptidase/N-MTase"/>
</dbReference>
<keyword evidence="9" id="KW-0511">Multifunctional enzyme</keyword>
<keyword evidence="9" id="KW-0645">Protease</keyword>
<dbReference type="Pfam" id="PF01478">
    <property type="entry name" value="Peptidase_A24"/>
    <property type="match status" value="1"/>
</dbReference>
<feature type="transmembrane region" description="Helical" evidence="10">
    <location>
        <begin position="12"/>
        <end position="36"/>
    </location>
</feature>
<keyword evidence="6 10" id="KW-1133">Transmembrane helix</keyword>
<keyword evidence="9 13" id="KW-0378">Hydrolase</keyword>
<comment type="function">
    <text evidence="9">Plays an essential role in type IV pili and type II pseudopili formation by proteolytically removing the leader sequence from substrate proteins and subsequently monomethylating the alpha-amino group of the newly exposed N-terminal phenylalanine.</text>
</comment>
<proteinExistence type="inferred from homology"/>
<keyword evidence="5 9" id="KW-0812">Transmembrane</keyword>
<sequence>MPLLQAMQQSEWVFLPLVFLFSLMVGSFLNVVIYRLPKMLELEWQRDYQAYFQPEHPATTSRFNLALPGSCCPHCQHPLAAKDNIPLLSYLSLKGRCRYCSAKISPRYPLVELFTALISVAVAARFGVTSSCLVYLVLSWGLIALTFIDLDKMLLPDQITQPLLWLMLMSAVAGWTLPVQDAVLGAVFGYLSLWSVYWLFKLATGKEGMGYGDFKLLALLGAGLGWALLPQIILFSALVGAVVGSVLLLVQGKDKTTPIPFGPYIAAAGLIAMLWGDQINHWYLASLGL</sequence>
<keyword evidence="3" id="KW-1003">Cell membrane</keyword>
<dbReference type="PANTHER" id="PTHR30487">
    <property type="entry name" value="TYPE 4 PREPILIN-LIKE PROTEINS LEADER PEPTIDE-PROCESSING ENZYME"/>
    <property type="match status" value="1"/>
</dbReference>
<comment type="catalytic activity">
    <reaction evidence="9">
        <text>Typically cleaves a -Gly-|-Phe- bond to release an N-terminal, basic peptide of 5-8 residues from type IV prepilin, and then N-methylates the new N-terminal amino group, the methyl donor being S-adenosyl-L-methionine.</text>
        <dbReference type="EC" id="3.4.23.43"/>
    </reaction>
</comment>
<dbReference type="InterPro" id="IPR000045">
    <property type="entry name" value="Prepilin_IV_endopep_pep"/>
</dbReference>
<dbReference type="GO" id="GO:0016787">
    <property type="term" value="F:hydrolase activity"/>
    <property type="evidence" value="ECO:0007669"/>
    <property type="project" value="UniProtKB-KW"/>
</dbReference>
<organism evidence="13 14">
    <name type="scientific">Rheinheimera marina</name>
    <dbReference type="NCBI Taxonomy" id="1774958"/>
    <lineage>
        <taxon>Bacteria</taxon>
        <taxon>Pseudomonadati</taxon>
        <taxon>Pseudomonadota</taxon>
        <taxon>Gammaproteobacteria</taxon>
        <taxon>Chromatiales</taxon>
        <taxon>Chromatiaceae</taxon>
        <taxon>Rheinheimera</taxon>
    </lineage>
</organism>
<reference evidence="14" key="1">
    <citation type="journal article" date="2019" name="Int. J. Syst. Evol. Microbiol.">
        <title>The Global Catalogue of Microorganisms (GCM) 10K type strain sequencing project: providing services to taxonomists for standard genome sequencing and annotation.</title>
        <authorList>
            <consortium name="The Broad Institute Genomics Platform"/>
            <consortium name="The Broad Institute Genome Sequencing Center for Infectious Disease"/>
            <person name="Wu L."/>
            <person name="Ma J."/>
        </authorList>
    </citation>
    <scope>NUCLEOTIDE SEQUENCE [LARGE SCALE GENOMIC DNA]</scope>
    <source>
        <strain evidence="14">DT28</strain>
    </source>
</reference>
<evidence type="ECO:0000256" key="8">
    <source>
        <dbReference type="RuleBase" id="RU003793"/>
    </source>
</evidence>
<feature type="transmembrane region" description="Helical" evidence="10">
    <location>
        <begin position="261"/>
        <end position="284"/>
    </location>
</feature>
<keyword evidence="7 10" id="KW-0472">Membrane</keyword>
<dbReference type="RefSeq" id="WP_377334836.1">
    <property type="nucleotide sequence ID" value="NZ_JBHSGB010000012.1"/>
</dbReference>
<keyword evidence="14" id="KW-1185">Reference proteome</keyword>
<feature type="transmembrane region" description="Helical" evidence="10">
    <location>
        <begin position="133"/>
        <end position="150"/>
    </location>
</feature>
<dbReference type="InterPro" id="IPR010627">
    <property type="entry name" value="Prepilin_pept_A24_N"/>
</dbReference>
<name>A0ABV9JPA9_9GAMM</name>
<evidence type="ECO:0000256" key="10">
    <source>
        <dbReference type="SAM" id="Phobius"/>
    </source>
</evidence>
<gene>
    <name evidence="13" type="ORF">ACFO3I_13820</name>
</gene>
<evidence type="ECO:0000313" key="14">
    <source>
        <dbReference type="Proteomes" id="UP001595962"/>
    </source>
</evidence>
<dbReference type="Gene3D" id="1.20.120.1220">
    <property type="match status" value="1"/>
</dbReference>
<dbReference type="Pfam" id="PF06750">
    <property type="entry name" value="A24_N_bact"/>
    <property type="match status" value="1"/>
</dbReference>
<dbReference type="EC" id="2.1.1.-" evidence="9"/>
<keyword evidence="4" id="KW-0997">Cell inner membrane</keyword>
<dbReference type="EMBL" id="JBHSGB010000012">
    <property type="protein sequence ID" value="MFC4656088.1"/>
    <property type="molecule type" value="Genomic_DNA"/>
</dbReference>
<evidence type="ECO:0000256" key="4">
    <source>
        <dbReference type="ARBA" id="ARBA00022519"/>
    </source>
</evidence>